<protein>
    <submittedName>
        <fullName evidence="2">Lipoprotein</fullName>
    </submittedName>
</protein>
<dbReference type="PANTHER" id="PTHR39335">
    <property type="entry name" value="BLL4220 PROTEIN"/>
    <property type="match status" value="1"/>
</dbReference>
<dbReference type="RefSeq" id="WP_022613646.1">
    <property type="nucleotide sequence ID" value="NZ_LK391965.1"/>
</dbReference>
<evidence type="ECO:0000256" key="1">
    <source>
        <dbReference type="SAM" id="SignalP"/>
    </source>
</evidence>
<keyword evidence="1" id="KW-0732">Signal</keyword>
<sequence length="238" mass="26744">MKKALIAVLTLIPLGCATASKDSEETSIGDVYVDNSGKSLYTFSKDPAGQSVCTGGCAEKWPPLLAQGNNQSLFYGQKGFSTITRKDGTKQWALNDKPLYRWFKDTKVGDITGAGIKGVWPLARADDVSVKLYNDGKRRFLVDSNNLTLYTFDKDKKDQSVCYGECQVKWPPAYVDSKLIERGADKLKLSGDFGVTQRKDNTYQWTYKNQPLYRWFQDTKPGETKGDGVKQVWHLVKR</sequence>
<comment type="caution">
    <text evidence="2">The sequence shown here is derived from an EMBL/GenBank/DDBJ whole genome shotgun (WGS) entry which is preliminary data.</text>
</comment>
<dbReference type="GO" id="GO:0043448">
    <property type="term" value="P:alkane catabolic process"/>
    <property type="evidence" value="ECO:0007669"/>
    <property type="project" value="TreeGrafter"/>
</dbReference>
<reference evidence="2 3" key="1">
    <citation type="journal article" date="2013" name="ISME J.">
        <title>Comparative genomics of pathogenic lineages of Vibrio nigripulchritudo identifies virulence-associated traits.</title>
        <authorList>
            <person name="Goudenege D."/>
            <person name="Labreuche Y."/>
            <person name="Krin E."/>
            <person name="Ansquer D."/>
            <person name="Mangenot S."/>
            <person name="Calteau A."/>
            <person name="Medigue C."/>
            <person name="Mazel D."/>
            <person name="Polz M.F."/>
            <person name="Le Roux F."/>
        </authorList>
    </citation>
    <scope>NUCLEOTIDE SEQUENCE [LARGE SCALE GENOMIC DNA]</scope>
    <source>
        <strain evidence="2 3">SOn1</strain>
    </source>
</reference>
<evidence type="ECO:0000313" key="3">
    <source>
        <dbReference type="Proteomes" id="UP000018211"/>
    </source>
</evidence>
<dbReference type="EMBL" id="CAOF01000179">
    <property type="protein sequence ID" value="CCO49577.1"/>
    <property type="molecule type" value="Genomic_DNA"/>
</dbReference>
<organism evidence="2 3">
    <name type="scientific">Vibrio nigripulchritudo SOn1</name>
    <dbReference type="NCBI Taxonomy" id="1238450"/>
    <lineage>
        <taxon>Bacteria</taxon>
        <taxon>Pseudomonadati</taxon>
        <taxon>Pseudomonadota</taxon>
        <taxon>Gammaproteobacteria</taxon>
        <taxon>Vibrionales</taxon>
        <taxon>Vibrionaceae</taxon>
        <taxon>Vibrio</taxon>
    </lineage>
</organism>
<feature type="signal peptide" evidence="1">
    <location>
        <begin position="1"/>
        <end position="19"/>
    </location>
</feature>
<dbReference type="Pfam" id="PF03640">
    <property type="entry name" value="Lipoprotein_15"/>
    <property type="match status" value="4"/>
</dbReference>
<feature type="chain" id="PRO_5043438832" evidence="1">
    <location>
        <begin position="20"/>
        <end position="238"/>
    </location>
</feature>
<accession>A0AAV2VYV0</accession>
<dbReference type="AlphaFoldDB" id="A0AAV2VYV0"/>
<dbReference type="Proteomes" id="UP000018211">
    <property type="component" value="Unassembled WGS sequence"/>
</dbReference>
<dbReference type="InterPro" id="IPR005297">
    <property type="entry name" value="Lipoprotein_repeat"/>
</dbReference>
<dbReference type="PANTHER" id="PTHR39335:SF1">
    <property type="entry name" value="BLL4220 PROTEIN"/>
    <property type="match status" value="1"/>
</dbReference>
<proteinExistence type="predicted"/>
<name>A0AAV2VYV0_9VIBR</name>
<evidence type="ECO:0000313" key="2">
    <source>
        <dbReference type="EMBL" id="CCO49577.1"/>
    </source>
</evidence>
<gene>
    <name evidence="2" type="ORF">VIBNISOn1_830138</name>
</gene>
<keyword evidence="2" id="KW-0449">Lipoprotein</keyword>